<dbReference type="Proteomes" id="UP000828251">
    <property type="component" value="Unassembled WGS sequence"/>
</dbReference>
<keyword evidence="3" id="KW-1185">Reference proteome</keyword>
<evidence type="ECO:0000313" key="3">
    <source>
        <dbReference type="Proteomes" id="UP000828251"/>
    </source>
</evidence>
<dbReference type="OrthoDB" id="998565at2759"/>
<dbReference type="PANTHER" id="PTHR48435:SF1">
    <property type="entry name" value="POLYPROTEIN"/>
    <property type="match status" value="1"/>
</dbReference>
<evidence type="ECO:0000256" key="1">
    <source>
        <dbReference type="SAM" id="MobiDB-lite"/>
    </source>
</evidence>
<organism evidence="2 3">
    <name type="scientific">Gossypium stocksii</name>
    <dbReference type="NCBI Taxonomy" id="47602"/>
    <lineage>
        <taxon>Eukaryota</taxon>
        <taxon>Viridiplantae</taxon>
        <taxon>Streptophyta</taxon>
        <taxon>Embryophyta</taxon>
        <taxon>Tracheophyta</taxon>
        <taxon>Spermatophyta</taxon>
        <taxon>Magnoliopsida</taxon>
        <taxon>eudicotyledons</taxon>
        <taxon>Gunneridae</taxon>
        <taxon>Pentapetalae</taxon>
        <taxon>rosids</taxon>
        <taxon>malvids</taxon>
        <taxon>Malvales</taxon>
        <taxon>Malvaceae</taxon>
        <taxon>Malvoideae</taxon>
        <taxon>Gossypium</taxon>
    </lineage>
</organism>
<gene>
    <name evidence="2" type="ORF">J1N35_014626</name>
</gene>
<evidence type="ECO:0000313" key="2">
    <source>
        <dbReference type="EMBL" id="KAH1097705.1"/>
    </source>
</evidence>
<dbReference type="Pfam" id="PF01107">
    <property type="entry name" value="MP"/>
    <property type="match status" value="1"/>
</dbReference>
<dbReference type="AlphaFoldDB" id="A0A9D3VUE6"/>
<dbReference type="InterPro" id="IPR028919">
    <property type="entry name" value="Viral_movement"/>
</dbReference>
<comment type="caution">
    <text evidence="2">The sequence shown here is derived from an EMBL/GenBank/DDBJ whole genome shotgun (WGS) entry which is preliminary data.</text>
</comment>
<feature type="region of interest" description="Disordered" evidence="1">
    <location>
        <begin position="453"/>
        <end position="500"/>
    </location>
</feature>
<protein>
    <submittedName>
        <fullName evidence="2">Uncharacterized protein</fullName>
    </submittedName>
</protein>
<dbReference type="EMBL" id="JAIQCV010000005">
    <property type="protein sequence ID" value="KAH1097705.1"/>
    <property type="molecule type" value="Genomic_DNA"/>
</dbReference>
<accession>A0A9D3VUE6</accession>
<proteinExistence type="predicted"/>
<name>A0A9D3VUE6_9ROSI</name>
<dbReference type="PANTHER" id="PTHR48435">
    <property type="entry name" value="POLYPROTEIN"/>
    <property type="match status" value="1"/>
</dbReference>
<reference evidence="2 3" key="1">
    <citation type="journal article" date="2021" name="Plant Biotechnol. J.">
        <title>Multi-omics assisted identification of the key and species-specific regulatory components of drought-tolerant mechanisms in Gossypium stocksii.</title>
        <authorList>
            <person name="Yu D."/>
            <person name="Ke L."/>
            <person name="Zhang D."/>
            <person name="Wu Y."/>
            <person name="Sun Y."/>
            <person name="Mei J."/>
            <person name="Sun J."/>
            <person name="Sun Y."/>
        </authorList>
    </citation>
    <scope>NUCLEOTIDE SEQUENCE [LARGE SCALE GENOMIC DNA]</scope>
    <source>
        <strain evidence="3">cv. E1</strain>
        <tissue evidence="2">Leaf</tissue>
    </source>
</reference>
<dbReference type="InterPro" id="IPR053098">
    <property type="entry name" value="Petuviruses_polyprotein"/>
</dbReference>
<sequence>MSENQLSRPSTSSTFVSLPSFPYRSHSAKKISSLYEIDYISEDNKIQPTDLPTVNPCSTYKKTSFSPIRSIKTFIHNTPKHAKEYIQASRFDSHPISASSQEQFVTLEIPLEFPKEWQRAGYSHIHFGAIRLALNYHRAEGKPVVTRIALLDSRYLEYQHACIATVEATLNSGLIMVTLFPNFTMVLADPNLLSALQVQVQIVGAPQVPSSIMAMLHYQIVYRIQDHAFNLSKYGSGDSLLITVNANNQPYCVHVPRQIPRKELIKLLPEKWVTNYEKLHEHSQPIQSTKSQILSKGDGTTEIKFDHDHLHDSKGPSIFPTQLMMQPLENPAASHDNDDPECCYDLCDPGSERKLIQSFLADGKPLYIFKDEETGHCPWDLDCSCQSCVSDRFDAWIDGMDNSALKPGKKKNKKKSTQLEFYERWMNGDPSIGPIGEDNGKFINLVDYSVTLPPPTQIPLPETNKFPRPSQPPDKEPPQKSKSHKNPKPFPQPCYKKISK</sequence>